<comment type="caution">
    <text evidence="1">The sequence shown here is derived from an EMBL/GenBank/DDBJ whole genome shotgun (WGS) entry which is preliminary data.</text>
</comment>
<sequence length="474" mass="50226">MDLEDWEVVPPSGEGVQASARAAGPREKKRTCQNLEDQQITGIIASLLIPGSGKPVEDQAILCDKASGKIVYVGHPSNIPSKYHNVHLEPIPVVTPGTWECHSHFMGASPDKPIDSENLCMTNPTVAGARNVRAIINTLYAGFTSAVDLGGYATELQTVIEEGLILGPTLYGAGGAISQTAGHGDVFEIPYGSAHQKLSVSAPGTDAGVVPIIHADGPDECRKAVRLNVRRGAKVIKVFTSGGVTSRDDDPKYQQFSDEELKTIVEEAKRMGLVCAAHAVGKAGIMAAIRAGFKVIEHNSMADDEVIKLMKEKEIMLVATITPIESILNNKDKYPPAMYKKTVQVAKAHRAAYKQAVSAGIKCALGSDLFGGISSVLSPGLNGHEVVLAVEAGGMTPLQAIEAATANGPMTLGSEQAPSSGQVKEGYSADLLGLDDNPLDNINMLRAPKNIRYIWKSGNLIKALGLDPWGVLDR</sequence>
<proteinExistence type="predicted"/>
<accession>A0ACC3N153</accession>
<evidence type="ECO:0000313" key="2">
    <source>
        <dbReference type="Proteomes" id="UP001281147"/>
    </source>
</evidence>
<dbReference type="EMBL" id="JAUTXU010000106">
    <property type="protein sequence ID" value="KAK3707842.1"/>
    <property type="molecule type" value="Genomic_DNA"/>
</dbReference>
<keyword evidence="2" id="KW-1185">Reference proteome</keyword>
<evidence type="ECO:0000313" key="1">
    <source>
        <dbReference type="EMBL" id="KAK3707842.1"/>
    </source>
</evidence>
<organism evidence="1 2">
    <name type="scientific">Vermiconidia calcicola</name>
    <dbReference type="NCBI Taxonomy" id="1690605"/>
    <lineage>
        <taxon>Eukaryota</taxon>
        <taxon>Fungi</taxon>
        <taxon>Dikarya</taxon>
        <taxon>Ascomycota</taxon>
        <taxon>Pezizomycotina</taxon>
        <taxon>Dothideomycetes</taxon>
        <taxon>Dothideomycetidae</taxon>
        <taxon>Mycosphaerellales</taxon>
        <taxon>Extremaceae</taxon>
        <taxon>Vermiconidia</taxon>
    </lineage>
</organism>
<name>A0ACC3N153_9PEZI</name>
<reference evidence="1" key="1">
    <citation type="submission" date="2023-07" db="EMBL/GenBank/DDBJ databases">
        <title>Black Yeasts Isolated from many extreme environments.</title>
        <authorList>
            <person name="Coleine C."/>
            <person name="Stajich J.E."/>
            <person name="Selbmann L."/>
        </authorList>
    </citation>
    <scope>NUCLEOTIDE SEQUENCE</scope>
    <source>
        <strain evidence="1">CCFEE 5714</strain>
    </source>
</reference>
<protein>
    <submittedName>
        <fullName evidence="1">Uncharacterized protein</fullName>
    </submittedName>
</protein>
<gene>
    <name evidence="1" type="ORF">LTR37_011844</name>
</gene>
<dbReference type="Proteomes" id="UP001281147">
    <property type="component" value="Unassembled WGS sequence"/>
</dbReference>